<proteinExistence type="predicted"/>
<dbReference type="GO" id="GO:0005509">
    <property type="term" value="F:calcium ion binding"/>
    <property type="evidence" value="ECO:0007669"/>
    <property type="project" value="UniProtKB-UniRule"/>
</dbReference>
<protein>
    <recommendedName>
        <fullName evidence="10">Cadherin domain-containing protein</fullName>
    </recommendedName>
</protein>
<evidence type="ECO:0000256" key="4">
    <source>
        <dbReference type="ARBA" id="ARBA00022837"/>
    </source>
</evidence>
<evidence type="ECO:0000256" key="6">
    <source>
        <dbReference type="ARBA" id="ARBA00023136"/>
    </source>
</evidence>
<organism evidence="11 12">
    <name type="scientific">Lymnaea stagnalis</name>
    <name type="common">Great pond snail</name>
    <name type="synonym">Helix stagnalis</name>
    <dbReference type="NCBI Taxonomy" id="6523"/>
    <lineage>
        <taxon>Eukaryota</taxon>
        <taxon>Metazoa</taxon>
        <taxon>Spiralia</taxon>
        <taxon>Lophotrochozoa</taxon>
        <taxon>Mollusca</taxon>
        <taxon>Gastropoda</taxon>
        <taxon>Heterobranchia</taxon>
        <taxon>Euthyneura</taxon>
        <taxon>Panpulmonata</taxon>
        <taxon>Hygrophila</taxon>
        <taxon>Lymnaeoidea</taxon>
        <taxon>Lymnaeidae</taxon>
        <taxon>Lymnaea</taxon>
    </lineage>
</organism>
<dbReference type="CDD" id="cd11304">
    <property type="entry name" value="Cadherin_repeat"/>
    <property type="match status" value="3"/>
</dbReference>
<dbReference type="InterPro" id="IPR020894">
    <property type="entry name" value="Cadherin_CS"/>
</dbReference>
<feature type="non-terminal residue" evidence="11">
    <location>
        <position position="1"/>
    </location>
</feature>
<dbReference type="PROSITE" id="PS50268">
    <property type="entry name" value="CADHERIN_2"/>
    <property type="match status" value="3"/>
</dbReference>
<dbReference type="PRINTS" id="PR00205">
    <property type="entry name" value="CADHERIN"/>
</dbReference>
<feature type="domain" description="Cadherin" evidence="10">
    <location>
        <begin position="278"/>
        <end position="382"/>
    </location>
</feature>
<evidence type="ECO:0000256" key="9">
    <source>
        <dbReference type="SAM" id="Phobius"/>
    </source>
</evidence>
<sequence length="657" mass="71711">QHLYRFLYPRRDFSLIFVRWISVQGLNKNSPYCYNTRVRKRPPMKTLPVCLFLSLAVLGLAVPQFGNFTKVTTIPEGITYNELLSVIDCSDTDHGPTNSYVLTVVPSTPCGQCFKIFSCPEGDCLQYRAGVDQLDYRQAPSYLITIACDNGVDTPDQRVVQVMVVPSSPPVFDPDSLYVNISIDSHKTPARTVLFDVDAVDKDNDDVIYSLAVVPSTSAGHYWIDSFTGEIFTTVDTRRECDRNDVSLLVTITDGKTKVGPLVIDVSILNPNVSPRAANLDTTVQIPETAQGTAYSMMFMDDNTRDVFYTVTSGNSPGLAQYTIDGKSPNIDIKGNLNYETSALRSTVLDIQLTDGFCRSPLYQLTLTVTDVNEAPLIVPSVSRVEICEGKRDFNPGFRIVDEDASDVHKWSISNLTSDVAGHFGIDSSTGVMRTLLDYDVDMGAMAAKRQIIVQVTDKGGLIATATVDITILDCNDNAPVFNSANYSAAATECTAAGSQLMKVTATDRDSSRGMNNVLHYSGSGGAIYIASGGEIIVAQAMPAGTVLTFFAYAYDNGQTPGPLRSLHPAVVSVRFTKCPTPPPSTTTPVATTSHFASTTETLPKENDNTAWIIIASLLGTAWLGVLGYMLWRYGAKCLDVWRKINCGQDACWEKRR</sequence>
<evidence type="ECO:0000313" key="12">
    <source>
        <dbReference type="Proteomes" id="UP001497497"/>
    </source>
</evidence>
<reference evidence="11 12" key="1">
    <citation type="submission" date="2024-04" db="EMBL/GenBank/DDBJ databases">
        <authorList>
            <consortium name="Genoscope - CEA"/>
            <person name="William W."/>
        </authorList>
    </citation>
    <scope>NUCLEOTIDE SEQUENCE [LARGE SCALE GENOMIC DNA]</scope>
</reference>
<keyword evidence="4 8" id="KW-0106">Calcium</keyword>
<evidence type="ECO:0000256" key="8">
    <source>
        <dbReference type="PROSITE-ProRule" id="PRU00043"/>
    </source>
</evidence>
<comment type="caution">
    <text evidence="11">The sequence shown here is derived from an EMBL/GenBank/DDBJ whole genome shotgun (WGS) entry which is preliminary data.</text>
</comment>
<dbReference type="PROSITE" id="PS00232">
    <property type="entry name" value="CADHERIN_1"/>
    <property type="match status" value="1"/>
</dbReference>
<comment type="subcellular location">
    <subcellularLocation>
        <location evidence="1">Membrane</location>
        <topology evidence="1">Single-pass membrane protein</topology>
    </subcellularLocation>
</comment>
<dbReference type="PANTHER" id="PTHR24028:SF328">
    <property type="entry name" value="CADHERIN-3"/>
    <property type="match status" value="1"/>
</dbReference>
<evidence type="ECO:0000256" key="7">
    <source>
        <dbReference type="ARBA" id="ARBA00023180"/>
    </source>
</evidence>
<dbReference type="InterPro" id="IPR002126">
    <property type="entry name" value="Cadherin-like_dom"/>
</dbReference>
<gene>
    <name evidence="11" type="ORF">GSLYS_00011981001</name>
</gene>
<dbReference type="PANTHER" id="PTHR24028">
    <property type="entry name" value="CADHERIN-87A"/>
    <property type="match status" value="1"/>
</dbReference>
<dbReference type="GO" id="GO:0005886">
    <property type="term" value="C:plasma membrane"/>
    <property type="evidence" value="ECO:0007669"/>
    <property type="project" value="InterPro"/>
</dbReference>
<evidence type="ECO:0000256" key="5">
    <source>
        <dbReference type="ARBA" id="ARBA00022989"/>
    </source>
</evidence>
<evidence type="ECO:0000313" key="11">
    <source>
        <dbReference type="EMBL" id="CAL1538160.1"/>
    </source>
</evidence>
<dbReference type="GO" id="GO:0007156">
    <property type="term" value="P:homophilic cell adhesion via plasma membrane adhesion molecules"/>
    <property type="evidence" value="ECO:0007669"/>
    <property type="project" value="InterPro"/>
</dbReference>
<evidence type="ECO:0000256" key="3">
    <source>
        <dbReference type="ARBA" id="ARBA00022737"/>
    </source>
</evidence>
<dbReference type="SMART" id="SM00112">
    <property type="entry name" value="CA"/>
    <property type="match status" value="1"/>
</dbReference>
<keyword evidence="2 9" id="KW-0812">Transmembrane</keyword>
<dbReference type="SUPFAM" id="SSF49313">
    <property type="entry name" value="Cadherin-like"/>
    <property type="match status" value="3"/>
</dbReference>
<dbReference type="InterPro" id="IPR015919">
    <property type="entry name" value="Cadherin-like_sf"/>
</dbReference>
<feature type="transmembrane region" description="Helical" evidence="9">
    <location>
        <begin position="611"/>
        <end position="632"/>
    </location>
</feature>
<dbReference type="AlphaFoldDB" id="A0AAV2HVC6"/>
<feature type="transmembrane region" description="Helical" evidence="9">
    <location>
        <begin position="47"/>
        <end position="66"/>
    </location>
</feature>
<name>A0AAV2HVC6_LYMST</name>
<feature type="domain" description="Cadherin" evidence="10">
    <location>
        <begin position="175"/>
        <end position="277"/>
    </location>
</feature>
<keyword evidence="12" id="KW-1185">Reference proteome</keyword>
<keyword evidence="3" id="KW-0677">Repeat</keyword>
<dbReference type="EMBL" id="CAXITT010000287">
    <property type="protein sequence ID" value="CAL1538160.1"/>
    <property type="molecule type" value="Genomic_DNA"/>
</dbReference>
<accession>A0AAV2HVC6</accession>
<evidence type="ECO:0000256" key="2">
    <source>
        <dbReference type="ARBA" id="ARBA00022692"/>
    </source>
</evidence>
<evidence type="ECO:0000256" key="1">
    <source>
        <dbReference type="ARBA" id="ARBA00004167"/>
    </source>
</evidence>
<keyword evidence="5 9" id="KW-1133">Transmembrane helix</keyword>
<evidence type="ECO:0000259" key="10">
    <source>
        <dbReference type="PROSITE" id="PS50268"/>
    </source>
</evidence>
<dbReference type="Gene3D" id="2.60.40.60">
    <property type="entry name" value="Cadherins"/>
    <property type="match status" value="3"/>
</dbReference>
<keyword evidence="7" id="KW-0325">Glycoprotein</keyword>
<feature type="domain" description="Cadherin" evidence="10">
    <location>
        <begin position="379"/>
        <end position="482"/>
    </location>
</feature>
<dbReference type="Proteomes" id="UP001497497">
    <property type="component" value="Unassembled WGS sequence"/>
</dbReference>
<keyword evidence="6 9" id="KW-0472">Membrane</keyword>
<dbReference type="InterPro" id="IPR050174">
    <property type="entry name" value="Protocadherin/Cadherin-CA"/>
</dbReference>